<dbReference type="AlphaFoldDB" id="J3N0W0"/>
<sequence length="814" mass="89092">MEAREVLMLDRNGRRDEAIARAHELVDRQPASALVARLAAGLHYDSTTRAIAAKDKEGITKNCNAARDLYLHAQRLAPNCVEITARLAGGRAIPFPCDPAENNVAYDLMPENTPKARVENAKKWATERHQRILSCVRNKTIPEYVRSLIEYAGSHGVANAIQPVREFAERYSYSVRAPLTNAYINLEFARGLAPGIDKRQFLSRILRELNSVANQFETSLVLAMVRTKLLFVLGLYTAMASEYVRAMDIESPPDPQFEDIPPGSVRGDKHEDRISSIRTELVSLQQKLLLIARDYWSSLTRGQQRGVLSAGFNSMHQYYVRVYDDSHEAAKTISDALSFVKKNRSWRYWICPYCVGKKIPDTDALLKHMHKKHSEGSVWPKLLSVLDPKLIPDTSQGERFSDDATLCQDPDEHYVFHFKRVRPSSINQPMPFSEIRGNKCTEGVEILEKIKLKLKNAPADVLSTKERFLQCIGDDKKVASKSVDAADIDAVFPYVGDTPEIDEMFLHVDDALDENAADNDAIRPQVPDAPDSNVANIDTILPNVVDTSNSDAASDSVCPNPGDIPDNSAANIDGICLSTLNTAGVPNRNAADNDVIHPNVPDASDSNVANIDAILPNVVDTSNRNAADDDAIRPNVPDASDCNVANIDGILPNIVDASNSNAASDAVYPNTDRNAADNDAICPNIPDASDSKGAHIDAILPNVVDAFNSNAANDAVCPDSGDVPDNNAANIDEICLNTLNTAGINDRNTSDNDAVCPNVGDALDSKAADIDAKFPNVANAPDRNFGVKDCSNFSHENEAQKYEVNEKPENIMFL</sequence>
<dbReference type="PANTHER" id="PTHR34465:SF3">
    <property type="entry name" value="OS09G0547900 PROTEIN"/>
    <property type="match status" value="1"/>
</dbReference>
<reference evidence="2" key="2">
    <citation type="submission" date="2013-04" db="UniProtKB">
        <authorList>
            <consortium name="EnsemblPlants"/>
        </authorList>
    </citation>
    <scope>IDENTIFICATION</scope>
</reference>
<dbReference type="EnsemblPlants" id="OB10G11580.1">
    <property type="protein sequence ID" value="OB10G11580.1"/>
    <property type="gene ID" value="OB10G11580"/>
</dbReference>
<evidence type="ECO:0000313" key="2">
    <source>
        <dbReference type="EnsemblPlants" id="OB10G11580.1"/>
    </source>
</evidence>
<accession>J3N0W0</accession>
<evidence type="ECO:0000259" key="1">
    <source>
        <dbReference type="Pfam" id="PF04780"/>
    </source>
</evidence>
<feature type="domain" description="DUF629" evidence="1">
    <location>
        <begin position="293"/>
        <end position="376"/>
    </location>
</feature>
<dbReference type="PANTHER" id="PTHR34465">
    <property type="entry name" value="CARBOXYL-TERMINAL HYDROLASE-LIKE PROTEIN, PUTATIVE (DUF627 AND DUF629)-RELATED"/>
    <property type="match status" value="1"/>
</dbReference>
<reference evidence="2" key="1">
    <citation type="journal article" date="2013" name="Nat. Commun.">
        <title>Whole-genome sequencing of Oryza brachyantha reveals mechanisms underlying Oryza genome evolution.</title>
        <authorList>
            <person name="Chen J."/>
            <person name="Huang Q."/>
            <person name="Gao D."/>
            <person name="Wang J."/>
            <person name="Lang Y."/>
            <person name="Liu T."/>
            <person name="Li B."/>
            <person name="Bai Z."/>
            <person name="Luis Goicoechea J."/>
            <person name="Liang C."/>
            <person name="Chen C."/>
            <person name="Zhang W."/>
            <person name="Sun S."/>
            <person name="Liao Y."/>
            <person name="Zhang X."/>
            <person name="Yang L."/>
            <person name="Song C."/>
            <person name="Wang M."/>
            <person name="Shi J."/>
            <person name="Liu G."/>
            <person name="Liu J."/>
            <person name="Zhou H."/>
            <person name="Zhou W."/>
            <person name="Yu Q."/>
            <person name="An N."/>
            <person name="Chen Y."/>
            <person name="Cai Q."/>
            <person name="Wang B."/>
            <person name="Liu B."/>
            <person name="Min J."/>
            <person name="Huang Y."/>
            <person name="Wu H."/>
            <person name="Li Z."/>
            <person name="Zhang Y."/>
            <person name="Yin Y."/>
            <person name="Song W."/>
            <person name="Jiang J."/>
            <person name="Jackson S.A."/>
            <person name="Wing R.A."/>
            <person name="Wang J."/>
            <person name="Chen M."/>
        </authorList>
    </citation>
    <scope>NUCLEOTIDE SEQUENCE [LARGE SCALE GENOMIC DNA]</scope>
    <source>
        <strain evidence="2">cv. IRGC 101232</strain>
    </source>
</reference>
<organism evidence="2">
    <name type="scientific">Oryza brachyantha</name>
    <name type="common">malo sina</name>
    <dbReference type="NCBI Taxonomy" id="4533"/>
    <lineage>
        <taxon>Eukaryota</taxon>
        <taxon>Viridiplantae</taxon>
        <taxon>Streptophyta</taxon>
        <taxon>Embryophyta</taxon>
        <taxon>Tracheophyta</taxon>
        <taxon>Spermatophyta</taxon>
        <taxon>Magnoliopsida</taxon>
        <taxon>Liliopsida</taxon>
        <taxon>Poales</taxon>
        <taxon>Poaceae</taxon>
        <taxon>BOP clade</taxon>
        <taxon>Oryzoideae</taxon>
        <taxon>Oryzeae</taxon>
        <taxon>Oryzinae</taxon>
        <taxon>Oryza</taxon>
    </lineage>
</organism>
<protein>
    <recommendedName>
        <fullName evidence="1">DUF629 domain-containing protein</fullName>
    </recommendedName>
</protein>
<dbReference type="HOGENOM" id="CLU_346971_0_0_1"/>
<dbReference type="Proteomes" id="UP000006038">
    <property type="component" value="Chromosome 10"/>
</dbReference>
<name>J3N0W0_ORYBR</name>
<proteinExistence type="predicted"/>
<evidence type="ECO:0000313" key="3">
    <source>
        <dbReference type="Proteomes" id="UP000006038"/>
    </source>
</evidence>
<dbReference type="InterPro" id="IPR006865">
    <property type="entry name" value="DUF629"/>
</dbReference>
<dbReference type="eggNOG" id="ENOG502S3ZV">
    <property type="taxonomic scope" value="Eukaryota"/>
</dbReference>
<keyword evidence="3" id="KW-1185">Reference proteome</keyword>
<dbReference type="Pfam" id="PF04780">
    <property type="entry name" value="DUF629"/>
    <property type="match status" value="1"/>
</dbReference>
<dbReference type="Gramene" id="OB10G11580.1">
    <property type="protein sequence ID" value="OB10G11580.1"/>
    <property type="gene ID" value="OB10G11580"/>
</dbReference>